<evidence type="ECO:0000313" key="2">
    <source>
        <dbReference type="Proteomes" id="UP000296049"/>
    </source>
</evidence>
<sequence length="150" mass="17324">MGCRTTLAGEISLVVVPESIFSIVVREAMECLCGGEPTEVRAEEIQQLFELVREDETTGKYKIQKYIRQWDIFVLLISLDGPQKSQFLYVGQTEYEALHDRKKKKSKDTVLQFYIKDYPDKREPYKDKAPHLGNTCIESTCRPEVIDQAE</sequence>
<accession>R0LGA7</accession>
<organism evidence="1 2">
    <name type="scientific">Anas platyrhynchos</name>
    <name type="common">Mallard</name>
    <name type="synonym">Anas boschas</name>
    <dbReference type="NCBI Taxonomy" id="8839"/>
    <lineage>
        <taxon>Eukaryota</taxon>
        <taxon>Metazoa</taxon>
        <taxon>Chordata</taxon>
        <taxon>Craniata</taxon>
        <taxon>Vertebrata</taxon>
        <taxon>Euteleostomi</taxon>
        <taxon>Archelosauria</taxon>
        <taxon>Archosauria</taxon>
        <taxon>Dinosauria</taxon>
        <taxon>Saurischia</taxon>
        <taxon>Theropoda</taxon>
        <taxon>Coelurosauria</taxon>
        <taxon>Aves</taxon>
        <taxon>Neognathae</taxon>
        <taxon>Galloanserae</taxon>
        <taxon>Anseriformes</taxon>
        <taxon>Anatidae</taxon>
        <taxon>Anatinae</taxon>
        <taxon>Anas</taxon>
    </lineage>
</organism>
<dbReference type="EMBL" id="KB743351">
    <property type="protein sequence ID" value="EOA99287.1"/>
    <property type="molecule type" value="Genomic_DNA"/>
</dbReference>
<dbReference type="Proteomes" id="UP000296049">
    <property type="component" value="Unassembled WGS sequence"/>
</dbReference>
<protein>
    <submittedName>
        <fullName evidence="1">Uncharacterized protein</fullName>
    </submittedName>
</protein>
<keyword evidence="2" id="KW-1185">Reference proteome</keyword>
<name>R0LGA7_ANAPL</name>
<gene>
    <name evidence="1" type="ORF">Anapl_10319</name>
</gene>
<reference evidence="2" key="1">
    <citation type="journal article" date="2013" name="Nat. Genet.">
        <title>The duck genome and transcriptome provide insight into an avian influenza virus reservoir species.</title>
        <authorList>
            <person name="Huang Y."/>
            <person name="Li Y."/>
            <person name="Burt D.W."/>
            <person name="Chen H."/>
            <person name="Zhang Y."/>
            <person name="Qian W."/>
            <person name="Kim H."/>
            <person name="Gan S."/>
            <person name="Zhao Y."/>
            <person name="Li J."/>
            <person name="Yi K."/>
            <person name="Feng H."/>
            <person name="Zhu P."/>
            <person name="Li B."/>
            <person name="Liu Q."/>
            <person name="Fairley S."/>
            <person name="Magor K.E."/>
            <person name="Du Z."/>
            <person name="Hu X."/>
            <person name="Goodman L."/>
            <person name="Tafer H."/>
            <person name="Vignal A."/>
            <person name="Lee T."/>
            <person name="Kim K.W."/>
            <person name="Sheng Z."/>
            <person name="An Y."/>
            <person name="Searle S."/>
            <person name="Herrero J."/>
            <person name="Groenen M.A."/>
            <person name="Crooijmans R.P."/>
            <person name="Faraut T."/>
            <person name="Cai Q."/>
            <person name="Webster R.G."/>
            <person name="Aldridge J.R."/>
            <person name="Warren W.C."/>
            <person name="Bartschat S."/>
            <person name="Kehr S."/>
            <person name="Marz M."/>
            <person name="Stadler P.F."/>
            <person name="Smith J."/>
            <person name="Kraus R.H."/>
            <person name="Zhao Y."/>
            <person name="Ren L."/>
            <person name="Fei J."/>
            <person name="Morisson M."/>
            <person name="Kaiser P."/>
            <person name="Griffin D.K."/>
            <person name="Rao M."/>
            <person name="Pitel F."/>
            <person name="Wang J."/>
            <person name="Li N."/>
        </authorList>
    </citation>
    <scope>NUCLEOTIDE SEQUENCE [LARGE SCALE GENOMIC DNA]</scope>
</reference>
<evidence type="ECO:0000313" key="1">
    <source>
        <dbReference type="EMBL" id="EOA99287.1"/>
    </source>
</evidence>
<proteinExistence type="predicted"/>
<dbReference type="AlphaFoldDB" id="R0LGA7"/>